<dbReference type="Pfam" id="PF01381">
    <property type="entry name" value="HTH_3"/>
    <property type="match status" value="1"/>
</dbReference>
<reference evidence="3 4" key="1">
    <citation type="submission" date="2020-03" db="EMBL/GenBank/DDBJ databases">
        <title>WGS of actinomycetes isolated from Thailand.</title>
        <authorList>
            <person name="Thawai C."/>
        </authorList>
    </citation>
    <scope>NUCLEOTIDE SEQUENCE [LARGE SCALE GENOMIC DNA]</scope>
    <source>
        <strain evidence="3 4">FMUSA5-5</strain>
    </source>
</reference>
<dbReference type="InterPro" id="IPR010982">
    <property type="entry name" value="Lambda_DNA-bd_dom_sf"/>
</dbReference>
<protein>
    <submittedName>
        <fullName evidence="3">Helix-turn-helix transcriptional regulator</fullName>
    </submittedName>
</protein>
<dbReference type="SMART" id="SM00530">
    <property type="entry name" value="HTH_XRE"/>
    <property type="match status" value="1"/>
</dbReference>
<keyword evidence="1" id="KW-0238">DNA-binding</keyword>
<organism evidence="3 4">
    <name type="scientific">Nonomuraea composti</name>
    <dbReference type="NCBI Taxonomy" id="2720023"/>
    <lineage>
        <taxon>Bacteria</taxon>
        <taxon>Bacillati</taxon>
        <taxon>Actinomycetota</taxon>
        <taxon>Actinomycetes</taxon>
        <taxon>Streptosporangiales</taxon>
        <taxon>Streptosporangiaceae</taxon>
        <taxon>Nonomuraea</taxon>
    </lineage>
</organism>
<dbReference type="Gene3D" id="1.10.260.40">
    <property type="entry name" value="lambda repressor-like DNA-binding domains"/>
    <property type="match status" value="1"/>
</dbReference>
<evidence type="ECO:0000313" key="3">
    <source>
        <dbReference type="EMBL" id="NJP98460.1"/>
    </source>
</evidence>
<evidence type="ECO:0000313" key="4">
    <source>
        <dbReference type="Proteomes" id="UP000696294"/>
    </source>
</evidence>
<dbReference type="PANTHER" id="PTHR46797:SF1">
    <property type="entry name" value="METHYLPHOSPHONATE SYNTHASE"/>
    <property type="match status" value="1"/>
</dbReference>
<accession>A0ABX1BL36</accession>
<gene>
    <name evidence="3" type="ORF">HCN51_55110</name>
</gene>
<proteinExistence type="predicted"/>
<dbReference type="EMBL" id="JAATEP010000092">
    <property type="protein sequence ID" value="NJP98460.1"/>
    <property type="molecule type" value="Genomic_DNA"/>
</dbReference>
<feature type="domain" description="HTH cro/C1-type" evidence="2">
    <location>
        <begin position="59"/>
        <end position="113"/>
    </location>
</feature>
<dbReference type="InterPro" id="IPR050807">
    <property type="entry name" value="TransReg_Diox_bact_type"/>
</dbReference>
<keyword evidence="4" id="KW-1185">Reference proteome</keyword>
<evidence type="ECO:0000259" key="2">
    <source>
        <dbReference type="PROSITE" id="PS50943"/>
    </source>
</evidence>
<dbReference type="Proteomes" id="UP000696294">
    <property type="component" value="Unassembled WGS sequence"/>
</dbReference>
<dbReference type="PANTHER" id="PTHR46797">
    <property type="entry name" value="HTH-TYPE TRANSCRIPTIONAL REGULATOR"/>
    <property type="match status" value="1"/>
</dbReference>
<comment type="caution">
    <text evidence="3">The sequence shown here is derived from an EMBL/GenBank/DDBJ whole genome shotgun (WGS) entry which is preliminary data.</text>
</comment>
<dbReference type="InterPro" id="IPR001387">
    <property type="entry name" value="Cro/C1-type_HTH"/>
</dbReference>
<name>A0ABX1BL36_9ACTN</name>
<dbReference type="SUPFAM" id="SSF47413">
    <property type="entry name" value="lambda repressor-like DNA-binding domains"/>
    <property type="match status" value="1"/>
</dbReference>
<dbReference type="PROSITE" id="PS50943">
    <property type="entry name" value="HTH_CROC1"/>
    <property type="match status" value="1"/>
</dbReference>
<sequence length="123" mass="13937">MRRLRLHACTSRGRPGLLPPGFVPTLVQTFGDHAGHRGWVPEPTTPRLAELRRQFGARLRELRQGHGLSQEQLGEMAEVDRKTINRIENGMYSPHLDKVFQIADALSIPPRDLFEWDGASRSC</sequence>
<dbReference type="CDD" id="cd00093">
    <property type="entry name" value="HTH_XRE"/>
    <property type="match status" value="1"/>
</dbReference>
<evidence type="ECO:0000256" key="1">
    <source>
        <dbReference type="ARBA" id="ARBA00023125"/>
    </source>
</evidence>